<reference evidence="2 3" key="1">
    <citation type="submission" date="2016-10" db="EMBL/GenBank/DDBJ databases">
        <authorList>
            <person name="de Groot N.N."/>
        </authorList>
    </citation>
    <scope>NUCLEOTIDE SEQUENCE [LARGE SCALE GENOMIC DNA]</scope>
    <source>
        <strain evidence="2 3">MAR_2009_71</strain>
    </source>
</reference>
<proteinExistence type="predicted"/>
<dbReference type="AlphaFoldDB" id="A0A1H4PE56"/>
<accession>A0A1H4PE56</accession>
<dbReference type="Gene3D" id="2.30.130.40">
    <property type="entry name" value="LON domain-like"/>
    <property type="match status" value="1"/>
</dbReference>
<dbReference type="SMART" id="SM00464">
    <property type="entry name" value="LON"/>
    <property type="match status" value="1"/>
</dbReference>
<name>A0A1H4PE56_9FLAO</name>
<feature type="domain" description="Lon N-terminal" evidence="1">
    <location>
        <begin position="42"/>
        <end position="218"/>
    </location>
</feature>
<evidence type="ECO:0000313" key="3">
    <source>
        <dbReference type="Proteomes" id="UP000183038"/>
    </source>
</evidence>
<gene>
    <name evidence="2" type="ORF">SAMN05192540_2236</name>
</gene>
<sequence length="252" mass="29457">MYKYKNNNIKTLKITNCDIYNIILVLYLLEQRKDLCTFSHMKLPLLPLQSIFFPGETVPLHIFEDRYKQLINDCRDEAITFGIPVFINNKMEYGVEVQLVEVVNTYESGEMDVVCVARQVFRLLAFDNIMDDKLYAGGIVKLIEYDYVATDEKKQTIINGIKQLYEIMEVPYTPINVQEFNSFTLAHKIGLSFDQEYQLLQIPTENDRLNFIGLHLTSTITVLSEVERTRKIIELNGHFKNFDPLDFKDIEM</sequence>
<dbReference type="SUPFAM" id="SSF88697">
    <property type="entry name" value="PUA domain-like"/>
    <property type="match status" value="1"/>
</dbReference>
<protein>
    <recommendedName>
        <fullName evidence="1">Lon N-terminal domain-containing protein</fullName>
    </recommendedName>
</protein>
<evidence type="ECO:0000313" key="2">
    <source>
        <dbReference type="EMBL" id="SEC05548.1"/>
    </source>
</evidence>
<dbReference type="EMBL" id="FNTB01000001">
    <property type="protein sequence ID" value="SEC05548.1"/>
    <property type="molecule type" value="Genomic_DNA"/>
</dbReference>
<dbReference type="InterPro" id="IPR003111">
    <property type="entry name" value="Lon_prtase_N"/>
</dbReference>
<dbReference type="InterPro" id="IPR046336">
    <property type="entry name" value="Lon_prtase_N_sf"/>
</dbReference>
<dbReference type="Proteomes" id="UP000183038">
    <property type="component" value="Unassembled WGS sequence"/>
</dbReference>
<dbReference type="Pfam" id="PF02190">
    <property type="entry name" value="LON_substr_bdg"/>
    <property type="match status" value="1"/>
</dbReference>
<organism evidence="2 3">
    <name type="scientific">Maribacter dokdonensis</name>
    <dbReference type="NCBI Taxonomy" id="320912"/>
    <lineage>
        <taxon>Bacteria</taxon>
        <taxon>Pseudomonadati</taxon>
        <taxon>Bacteroidota</taxon>
        <taxon>Flavobacteriia</taxon>
        <taxon>Flavobacteriales</taxon>
        <taxon>Flavobacteriaceae</taxon>
        <taxon>Maribacter</taxon>
    </lineage>
</organism>
<evidence type="ECO:0000259" key="1">
    <source>
        <dbReference type="SMART" id="SM00464"/>
    </source>
</evidence>
<dbReference type="InterPro" id="IPR015947">
    <property type="entry name" value="PUA-like_sf"/>
</dbReference>